<evidence type="ECO:0000256" key="1">
    <source>
        <dbReference type="SAM" id="Phobius"/>
    </source>
</evidence>
<dbReference type="KEGG" id="fla:SY85_20765"/>
<dbReference type="Proteomes" id="UP000077177">
    <property type="component" value="Chromosome"/>
</dbReference>
<gene>
    <name evidence="2" type="ORF">SY85_20765</name>
</gene>
<name>A0A172U0M6_9BACT</name>
<keyword evidence="3" id="KW-1185">Reference proteome</keyword>
<evidence type="ECO:0008006" key="4">
    <source>
        <dbReference type="Google" id="ProtNLM"/>
    </source>
</evidence>
<dbReference type="EMBL" id="CP011390">
    <property type="protein sequence ID" value="ANE52547.1"/>
    <property type="molecule type" value="Genomic_DNA"/>
</dbReference>
<proteinExistence type="predicted"/>
<sequence length="200" mass="23625">MDTKWQEIKEQFRIGVFVFLFFFALTFFLRPIDDKHELNEKKHTLAYRPAFKASAGKGKNYWIELYFKEEEAKYKISGIDYKYMDYTKFKSEVDAGDTVTILTKDKEIYALSKNGYEYLNFEVAQIHKHKNKLFFRILWVTGLVVCAIALLFKRQPSICISGKRYKVSFGWLLMICLLIAFLLLVKFVGYKYASGEQFVE</sequence>
<reference evidence="3" key="1">
    <citation type="submission" date="2015-01" db="EMBL/GenBank/DDBJ databases">
        <title>Flavisolibacter sp./LCS9/ whole genome sequencing.</title>
        <authorList>
            <person name="Kim M.K."/>
            <person name="Srinivasan S."/>
            <person name="Lee J.-J."/>
        </authorList>
    </citation>
    <scope>NUCLEOTIDE SEQUENCE [LARGE SCALE GENOMIC DNA]</scope>
    <source>
        <strain evidence="3">LCS9</strain>
    </source>
</reference>
<feature type="transmembrane region" description="Helical" evidence="1">
    <location>
        <begin position="133"/>
        <end position="152"/>
    </location>
</feature>
<protein>
    <recommendedName>
        <fullName evidence="4">DUF3592 domain-containing protein</fullName>
    </recommendedName>
</protein>
<keyword evidence="1" id="KW-0472">Membrane</keyword>
<evidence type="ECO:0000313" key="3">
    <source>
        <dbReference type="Proteomes" id="UP000077177"/>
    </source>
</evidence>
<dbReference type="OrthoDB" id="9905721at2"/>
<accession>A0A172U0M6</accession>
<feature type="transmembrane region" description="Helical" evidence="1">
    <location>
        <begin position="12"/>
        <end position="32"/>
    </location>
</feature>
<feature type="transmembrane region" description="Helical" evidence="1">
    <location>
        <begin position="168"/>
        <end position="188"/>
    </location>
</feature>
<dbReference type="AlphaFoldDB" id="A0A172U0M6"/>
<reference evidence="2 3" key="2">
    <citation type="journal article" date="2016" name="Int. J. Syst. Evol. Microbiol.">
        <title>Flavisolibacter tropicus sp. nov., isolated from tropical soil.</title>
        <authorList>
            <person name="Lee J.J."/>
            <person name="Kang M.S."/>
            <person name="Kim G.S."/>
            <person name="Lee C.S."/>
            <person name="Lim S."/>
            <person name="Lee J."/>
            <person name="Roh S.H."/>
            <person name="Kang H."/>
            <person name="Ha J.M."/>
            <person name="Bae S."/>
            <person name="Jung H.Y."/>
            <person name="Kim M.K."/>
        </authorList>
    </citation>
    <scope>NUCLEOTIDE SEQUENCE [LARGE SCALE GENOMIC DNA]</scope>
    <source>
        <strain evidence="2 3">LCS9</strain>
    </source>
</reference>
<organism evidence="2 3">
    <name type="scientific">Flavisolibacter tropicus</name>
    <dbReference type="NCBI Taxonomy" id="1492898"/>
    <lineage>
        <taxon>Bacteria</taxon>
        <taxon>Pseudomonadati</taxon>
        <taxon>Bacteroidota</taxon>
        <taxon>Chitinophagia</taxon>
        <taxon>Chitinophagales</taxon>
        <taxon>Chitinophagaceae</taxon>
        <taxon>Flavisolibacter</taxon>
    </lineage>
</organism>
<dbReference type="RefSeq" id="WP_066407227.1">
    <property type="nucleotide sequence ID" value="NZ_CP011390.1"/>
</dbReference>
<evidence type="ECO:0000313" key="2">
    <source>
        <dbReference type="EMBL" id="ANE52547.1"/>
    </source>
</evidence>
<keyword evidence="1" id="KW-1133">Transmembrane helix</keyword>
<keyword evidence="1" id="KW-0812">Transmembrane</keyword>